<sequence length="232" mass="25791">MSFDDRQVLADWQLNAKPWTRAVRESRIESRRLVTDRALLEVIERHAPASVLDLGCGEGWLVRELLRRGIHAQGIDGVAELVEAARAAGPGSFNLLSYEAFADAVAAGQWQAQVEMLVCNFSLIGRESVERLLHAAPQVLRPGGLLVVQTLHPHLLEPPYQDGWRQGSWDGCGEGFAPAPPWYFRTLGSWVELFTRSGLPLYELLEPLHPHSGRPASILFVVRRSEATDASR</sequence>
<evidence type="ECO:0000313" key="4">
    <source>
        <dbReference type="EMBL" id="PTU73772.1"/>
    </source>
</evidence>
<dbReference type="Proteomes" id="UP000244064">
    <property type="component" value="Unassembled WGS sequence"/>
</dbReference>
<organism evidence="4 5">
    <name type="scientific">Pseudomonas mangrovi</name>
    <dbReference type="NCBI Taxonomy" id="2161748"/>
    <lineage>
        <taxon>Bacteria</taxon>
        <taxon>Pseudomonadati</taxon>
        <taxon>Pseudomonadota</taxon>
        <taxon>Gammaproteobacteria</taxon>
        <taxon>Pseudomonadales</taxon>
        <taxon>Pseudomonadaceae</taxon>
        <taxon>Pseudomonas</taxon>
    </lineage>
</organism>
<comment type="caution">
    <text evidence="4">The sequence shown here is derived from an EMBL/GenBank/DDBJ whole genome shotgun (WGS) entry which is preliminary data.</text>
</comment>
<dbReference type="EMBL" id="QASN01000020">
    <property type="protein sequence ID" value="PTU73772.1"/>
    <property type="molecule type" value="Genomic_DNA"/>
</dbReference>
<dbReference type="GO" id="GO:0008168">
    <property type="term" value="F:methyltransferase activity"/>
    <property type="evidence" value="ECO:0007669"/>
    <property type="project" value="UniProtKB-KW"/>
</dbReference>
<dbReference type="Pfam" id="PF13489">
    <property type="entry name" value="Methyltransf_23"/>
    <property type="match status" value="1"/>
</dbReference>
<name>A0A2T5P7P0_9PSED</name>
<evidence type="ECO:0000256" key="1">
    <source>
        <dbReference type="ARBA" id="ARBA00022603"/>
    </source>
</evidence>
<dbReference type="PANTHER" id="PTHR43464">
    <property type="entry name" value="METHYLTRANSFERASE"/>
    <property type="match status" value="1"/>
</dbReference>
<dbReference type="AlphaFoldDB" id="A0A2T5P7P0"/>
<dbReference type="Gene3D" id="3.40.50.150">
    <property type="entry name" value="Vaccinia Virus protein VP39"/>
    <property type="match status" value="1"/>
</dbReference>
<keyword evidence="3" id="KW-0949">S-adenosyl-L-methionine</keyword>
<dbReference type="SUPFAM" id="SSF53335">
    <property type="entry name" value="S-adenosyl-L-methionine-dependent methyltransferases"/>
    <property type="match status" value="1"/>
</dbReference>
<dbReference type="PANTHER" id="PTHR43464:SF19">
    <property type="entry name" value="UBIQUINONE BIOSYNTHESIS O-METHYLTRANSFERASE, MITOCHONDRIAL"/>
    <property type="match status" value="1"/>
</dbReference>
<dbReference type="GO" id="GO:0032259">
    <property type="term" value="P:methylation"/>
    <property type="evidence" value="ECO:0007669"/>
    <property type="project" value="UniProtKB-KW"/>
</dbReference>
<gene>
    <name evidence="4" type="ORF">DBO85_15840</name>
</gene>
<dbReference type="CDD" id="cd02440">
    <property type="entry name" value="AdoMet_MTases"/>
    <property type="match status" value="1"/>
</dbReference>
<dbReference type="InterPro" id="IPR029063">
    <property type="entry name" value="SAM-dependent_MTases_sf"/>
</dbReference>
<evidence type="ECO:0000256" key="2">
    <source>
        <dbReference type="ARBA" id="ARBA00022679"/>
    </source>
</evidence>
<keyword evidence="2 4" id="KW-0808">Transferase</keyword>
<accession>A0A2T5P7P0</accession>
<protein>
    <submittedName>
        <fullName evidence="4">SAM-dependent methyltransferase</fullName>
    </submittedName>
</protein>
<evidence type="ECO:0000256" key="3">
    <source>
        <dbReference type="ARBA" id="ARBA00022691"/>
    </source>
</evidence>
<proteinExistence type="predicted"/>
<keyword evidence="5" id="KW-1185">Reference proteome</keyword>
<dbReference type="RefSeq" id="WP_108108217.1">
    <property type="nucleotide sequence ID" value="NZ_QASN01000020.1"/>
</dbReference>
<keyword evidence="1 4" id="KW-0489">Methyltransferase</keyword>
<reference evidence="4 5" key="1">
    <citation type="submission" date="2018-04" db="EMBL/GenBank/DDBJ databases">
        <title>Pseudomonas sp. nov., isolated from mangrove soil.</title>
        <authorList>
            <person name="Chen C."/>
        </authorList>
    </citation>
    <scope>NUCLEOTIDE SEQUENCE [LARGE SCALE GENOMIC DNA]</scope>
    <source>
        <strain evidence="4 5">TC-11</strain>
    </source>
</reference>
<dbReference type="OrthoDB" id="9791837at2"/>
<evidence type="ECO:0000313" key="5">
    <source>
        <dbReference type="Proteomes" id="UP000244064"/>
    </source>
</evidence>